<organism evidence="1 2">
    <name type="scientific">Oryza meyeriana var. granulata</name>
    <dbReference type="NCBI Taxonomy" id="110450"/>
    <lineage>
        <taxon>Eukaryota</taxon>
        <taxon>Viridiplantae</taxon>
        <taxon>Streptophyta</taxon>
        <taxon>Embryophyta</taxon>
        <taxon>Tracheophyta</taxon>
        <taxon>Spermatophyta</taxon>
        <taxon>Magnoliopsida</taxon>
        <taxon>Liliopsida</taxon>
        <taxon>Poales</taxon>
        <taxon>Poaceae</taxon>
        <taxon>BOP clade</taxon>
        <taxon>Oryzoideae</taxon>
        <taxon>Oryzeae</taxon>
        <taxon>Oryzinae</taxon>
        <taxon>Oryza</taxon>
        <taxon>Oryza meyeriana</taxon>
    </lineage>
</organism>
<accession>A0A6G1DH52</accession>
<protein>
    <submittedName>
        <fullName evidence="1">Uncharacterized protein</fullName>
    </submittedName>
</protein>
<dbReference type="Proteomes" id="UP000479710">
    <property type="component" value="Unassembled WGS sequence"/>
</dbReference>
<proteinExistence type="predicted"/>
<dbReference type="AlphaFoldDB" id="A0A6G1DH52"/>
<sequence>MSRPVIQLEFSPVAEKHAPPPAIAVVWAACAEGREGAVAGAITDGLATNAVLAATVASIGNLLQGWDNAAIAGFK</sequence>
<gene>
    <name evidence="1" type="ORF">E2562_005449</name>
</gene>
<comment type="caution">
    <text evidence="1">The sequence shown here is derived from an EMBL/GenBank/DDBJ whole genome shotgun (WGS) entry which is preliminary data.</text>
</comment>
<evidence type="ECO:0000313" key="1">
    <source>
        <dbReference type="EMBL" id="KAF0911063.1"/>
    </source>
</evidence>
<reference evidence="1 2" key="1">
    <citation type="submission" date="2019-11" db="EMBL/GenBank/DDBJ databases">
        <title>Whole genome sequence of Oryza granulata.</title>
        <authorList>
            <person name="Li W."/>
        </authorList>
    </citation>
    <scope>NUCLEOTIDE SEQUENCE [LARGE SCALE GENOMIC DNA]</scope>
    <source>
        <strain evidence="2">cv. Menghai</strain>
        <tissue evidence="1">Leaf</tissue>
    </source>
</reference>
<dbReference type="PROSITE" id="PS51257">
    <property type="entry name" value="PROKAR_LIPOPROTEIN"/>
    <property type="match status" value="1"/>
</dbReference>
<dbReference type="EMBL" id="SPHZ02000006">
    <property type="protein sequence ID" value="KAF0911063.1"/>
    <property type="molecule type" value="Genomic_DNA"/>
</dbReference>
<name>A0A6G1DH52_9ORYZ</name>
<keyword evidence="2" id="KW-1185">Reference proteome</keyword>
<evidence type="ECO:0000313" key="2">
    <source>
        <dbReference type="Proteomes" id="UP000479710"/>
    </source>
</evidence>